<comment type="caution">
    <text evidence="3">The sequence shown here is derived from an EMBL/GenBank/DDBJ whole genome shotgun (WGS) entry which is preliminary data.</text>
</comment>
<evidence type="ECO:0000259" key="2">
    <source>
        <dbReference type="Pfam" id="PF12680"/>
    </source>
</evidence>
<evidence type="ECO:0000256" key="1">
    <source>
        <dbReference type="SAM" id="MobiDB-lite"/>
    </source>
</evidence>
<reference evidence="3 4" key="1">
    <citation type="submission" date="2023-12" db="EMBL/GenBank/DDBJ databases">
        <title>Streptomyces sp. V4-01.</title>
        <authorList>
            <person name="Somphong A."/>
            <person name="Phongsopitanun W."/>
        </authorList>
    </citation>
    <scope>NUCLEOTIDE SEQUENCE [LARGE SCALE GENOMIC DNA]</scope>
    <source>
        <strain evidence="3 4">V4-01</strain>
    </source>
</reference>
<dbReference type="Pfam" id="PF12680">
    <property type="entry name" value="SnoaL_2"/>
    <property type="match status" value="1"/>
</dbReference>
<evidence type="ECO:0000313" key="3">
    <source>
        <dbReference type="EMBL" id="MEE4546608.1"/>
    </source>
</evidence>
<dbReference type="PANTHER" id="PTHR41252">
    <property type="entry name" value="BLR2505 PROTEIN"/>
    <property type="match status" value="1"/>
</dbReference>
<keyword evidence="4" id="KW-1185">Reference proteome</keyword>
<organism evidence="3 4">
    <name type="scientific">Actinacidiphila polyblastidii</name>
    <dbReference type="NCBI Taxonomy" id="3110430"/>
    <lineage>
        <taxon>Bacteria</taxon>
        <taxon>Bacillati</taxon>
        <taxon>Actinomycetota</taxon>
        <taxon>Actinomycetes</taxon>
        <taxon>Kitasatosporales</taxon>
        <taxon>Streptomycetaceae</taxon>
        <taxon>Actinacidiphila</taxon>
    </lineage>
</organism>
<sequence>MTAIDTARTAAETAPVTTGGTPRAAAAGDTTRASRAVIQAYMDTLMTGDMQALKAFFTEDATWTLAGDLPLSRTWTGPAEILDEFVPAMMARLEPETVEFTFDGLLADGDRVLAEWNTRARAKTGGRYDQHCLAVFTVRDGRIAAVREYFDTLHAKTVVFV</sequence>
<accession>A0ABU7PL99</accession>
<gene>
    <name evidence="3" type="ORF">V2S66_32170</name>
</gene>
<dbReference type="RefSeq" id="WP_330800327.1">
    <property type="nucleotide sequence ID" value="NZ_JAZEWV010000049.1"/>
</dbReference>
<dbReference type="Gene3D" id="3.10.450.50">
    <property type="match status" value="1"/>
</dbReference>
<dbReference type="SUPFAM" id="SSF54427">
    <property type="entry name" value="NTF2-like"/>
    <property type="match status" value="1"/>
</dbReference>
<evidence type="ECO:0000313" key="4">
    <source>
        <dbReference type="Proteomes" id="UP001344658"/>
    </source>
</evidence>
<dbReference type="InterPro" id="IPR032710">
    <property type="entry name" value="NTF2-like_dom_sf"/>
</dbReference>
<feature type="domain" description="SnoaL-like" evidence="2">
    <location>
        <begin position="38"/>
        <end position="145"/>
    </location>
</feature>
<dbReference type="InterPro" id="IPR037401">
    <property type="entry name" value="SnoaL-like"/>
</dbReference>
<dbReference type="EMBL" id="JAZEWV010000049">
    <property type="protein sequence ID" value="MEE4546608.1"/>
    <property type="molecule type" value="Genomic_DNA"/>
</dbReference>
<proteinExistence type="predicted"/>
<feature type="compositionally biased region" description="Low complexity" evidence="1">
    <location>
        <begin position="13"/>
        <end position="28"/>
    </location>
</feature>
<dbReference type="Proteomes" id="UP001344658">
    <property type="component" value="Unassembled WGS sequence"/>
</dbReference>
<name>A0ABU7PL99_9ACTN</name>
<feature type="region of interest" description="Disordered" evidence="1">
    <location>
        <begin position="1"/>
        <end position="28"/>
    </location>
</feature>
<protein>
    <submittedName>
        <fullName evidence="3">Nuclear transport factor 2 family protein</fullName>
    </submittedName>
</protein>
<dbReference type="PANTHER" id="PTHR41252:SF1">
    <property type="entry name" value="BLR2505 PROTEIN"/>
    <property type="match status" value="1"/>
</dbReference>